<organism evidence="11 12">
    <name type="scientific">Hyphomicrobium sulfonivorans</name>
    <dbReference type="NCBI Taxonomy" id="121290"/>
    <lineage>
        <taxon>Bacteria</taxon>
        <taxon>Pseudomonadati</taxon>
        <taxon>Pseudomonadota</taxon>
        <taxon>Alphaproteobacteria</taxon>
        <taxon>Hyphomicrobiales</taxon>
        <taxon>Hyphomicrobiaceae</taxon>
        <taxon>Hyphomicrobium</taxon>
    </lineage>
</organism>
<dbReference type="PANTHER" id="PTHR46173">
    <property type="entry name" value="CCA TRNA NUCLEOTIDYLTRANSFERASE 1, MITOCHONDRIAL"/>
    <property type="match status" value="1"/>
</dbReference>
<dbReference type="InterPro" id="IPR043519">
    <property type="entry name" value="NT_sf"/>
</dbReference>
<reference evidence="11 12" key="1">
    <citation type="submission" date="2015-10" db="EMBL/GenBank/DDBJ databases">
        <title>Transcriptomic analysis of a linuron degrading triple-species bacterial consortium.</title>
        <authorList>
            <person name="Albers P."/>
        </authorList>
    </citation>
    <scope>NUCLEOTIDE SEQUENCE [LARGE SCALE GENOMIC DNA]</scope>
    <source>
        <strain evidence="11 12">WDL6</strain>
    </source>
</reference>
<dbReference type="STRING" id="121290.APY04_1004"/>
<keyword evidence="4 11" id="KW-0548">Nucleotidyltransferase</keyword>
<accession>A0A109BK68</accession>
<dbReference type="EMBL" id="LMTR01000032">
    <property type="protein sequence ID" value="KWT70327.1"/>
    <property type="molecule type" value="Genomic_DNA"/>
</dbReference>
<dbReference type="CDD" id="cd05398">
    <property type="entry name" value="NT_ClassII-CCAase"/>
    <property type="match status" value="1"/>
</dbReference>
<dbReference type="RefSeq" id="WP_083509491.1">
    <property type="nucleotide sequence ID" value="NZ_LMTR01000032.1"/>
</dbReference>
<keyword evidence="5" id="KW-0479">Metal-binding</keyword>
<dbReference type="GO" id="GO:0008033">
    <property type="term" value="P:tRNA processing"/>
    <property type="evidence" value="ECO:0007669"/>
    <property type="project" value="UniProtKB-KW"/>
</dbReference>
<evidence type="ECO:0000256" key="5">
    <source>
        <dbReference type="ARBA" id="ARBA00022723"/>
    </source>
</evidence>
<keyword evidence="12" id="KW-1185">Reference proteome</keyword>
<comment type="cofactor">
    <cofactor evidence="1">
        <name>Mg(2+)</name>
        <dbReference type="ChEBI" id="CHEBI:18420"/>
    </cofactor>
</comment>
<keyword evidence="6" id="KW-0547">Nucleotide-binding</keyword>
<evidence type="ECO:0000256" key="8">
    <source>
        <dbReference type="RuleBase" id="RU003953"/>
    </source>
</evidence>
<sequence length="428" mass="45852">MASSNTSSLPPSIGSADWLQHPAAQAVFNALAVDGGEVRAVGGAVRNELMGLPVRDVDLATTVLPQDVMRLAKQAGLQCIPTGIDHGTVTVVSDGIPFEVTTLRRDVETFGRKARVNFSTDWREDAMRRDFTMNALYADAGGNVQDPLGGYGDLTQRRVRFIGDARARIREDYLRILRFFRFMAEYGDPYSPDAEGMAATRAEREGLTTLSGERIRAELLKLLAAPGAVPALAAMAQNDLIAPLIGTAGDVDAVARLAAIEHAHRLTPDPLLRLAALSGAVPPDELQRKLRLSSAETTRLINAARCTDAAFDPTADQSAVRAFIYRHGGQAYQDGALLAWARSGAAADDATRTAHLDYAREWQAPQLPVRGADVLKRGIEPGPEVGSIVAAFEDWWIAAGFPDDAGMLESKLDALVAASRSRNAAGKS</sequence>
<keyword evidence="3" id="KW-0819">tRNA processing</keyword>
<dbReference type="Gene3D" id="1.10.3090.10">
    <property type="entry name" value="cca-adding enzyme, domain 2"/>
    <property type="match status" value="1"/>
</dbReference>
<keyword evidence="7" id="KW-0460">Magnesium</keyword>
<evidence type="ECO:0000256" key="3">
    <source>
        <dbReference type="ARBA" id="ARBA00022694"/>
    </source>
</evidence>
<dbReference type="GO" id="GO:0004810">
    <property type="term" value="F:CCA tRNA nucleotidyltransferase activity"/>
    <property type="evidence" value="ECO:0007669"/>
    <property type="project" value="UniProtKB-EC"/>
</dbReference>
<keyword evidence="8" id="KW-0694">RNA-binding</keyword>
<dbReference type="EC" id="2.7.7.72" evidence="11"/>
<evidence type="ECO:0000256" key="6">
    <source>
        <dbReference type="ARBA" id="ARBA00022741"/>
    </source>
</evidence>
<dbReference type="Gene3D" id="3.30.460.10">
    <property type="entry name" value="Beta Polymerase, domain 2"/>
    <property type="match status" value="1"/>
</dbReference>
<dbReference type="GO" id="GO:0000166">
    <property type="term" value="F:nucleotide binding"/>
    <property type="evidence" value="ECO:0007669"/>
    <property type="project" value="UniProtKB-KW"/>
</dbReference>
<evidence type="ECO:0000256" key="1">
    <source>
        <dbReference type="ARBA" id="ARBA00001946"/>
    </source>
</evidence>
<gene>
    <name evidence="11" type="ORF">APY04_1004</name>
</gene>
<evidence type="ECO:0000259" key="9">
    <source>
        <dbReference type="Pfam" id="PF01743"/>
    </source>
</evidence>
<dbReference type="Proteomes" id="UP000059074">
    <property type="component" value="Unassembled WGS sequence"/>
</dbReference>
<dbReference type="InterPro" id="IPR050264">
    <property type="entry name" value="Bact_CCA-adding_enz_type3_sf"/>
</dbReference>
<comment type="similarity">
    <text evidence="8">Belongs to the tRNA nucleotidyltransferase/poly(A) polymerase family.</text>
</comment>
<protein>
    <submittedName>
        <fullName evidence="11">tRNA nucleotidyltransferase</fullName>
        <ecNumber evidence="11">2.7.7.72</ecNumber>
    </submittedName>
</protein>
<evidence type="ECO:0000313" key="11">
    <source>
        <dbReference type="EMBL" id="KWT70327.1"/>
    </source>
</evidence>
<dbReference type="InterPro" id="IPR032828">
    <property type="entry name" value="PolyA_RNA-bd"/>
</dbReference>
<proteinExistence type="inferred from homology"/>
<dbReference type="PATRIC" id="fig|121290.4.peg.882"/>
<dbReference type="PANTHER" id="PTHR46173:SF1">
    <property type="entry name" value="CCA TRNA NUCLEOTIDYLTRANSFERASE 1, MITOCHONDRIAL"/>
    <property type="match status" value="1"/>
</dbReference>
<evidence type="ECO:0000256" key="7">
    <source>
        <dbReference type="ARBA" id="ARBA00022842"/>
    </source>
</evidence>
<dbReference type="GO" id="GO:0046872">
    <property type="term" value="F:metal ion binding"/>
    <property type="evidence" value="ECO:0007669"/>
    <property type="project" value="UniProtKB-KW"/>
</dbReference>
<feature type="domain" description="tRNA nucleotidyltransferase/poly(A) polymerase RNA and SrmB- binding" evidence="10">
    <location>
        <begin position="197"/>
        <end position="244"/>
    </location>
</feature>
<dbReference type="Pfam" id="PF01743">
    <property type="entry name" value="PolyA_pol"/>
    <property type="match status" value="1"/>
</dbReference>
<evidence type="ECO:0000259" key="10">
    <source>
        <dbReference type="Pfam" id="PF12627"/>
    </source>
</evidence>
<dbReference type="Pfam" id="PF12627">
    <property type="entry name" value="PolyA_pol_RNAbd"/>
    <property type="match status" value="1"/>
</dbReference>
<dbReference type="SUPFAM" id="SSF81301">
    <property type="entry name" value="Nucleotidyltransferase"/>
    <property type="match status" value="1"/>
</dbReference>
<dbReference type="SUPFAM" id="SSF81891">
    <property type="entry name" value="Poly A polymerase C-terminal region-like"/>
    <property type="match status" value="1"/>
</dbReference>
<dbReference type="GO" id="GO:0000049">
    <property type="term" value="F:tRNA binding"/>
    <property type="evidence" value="ECO:0007669"/>
    <property type="project" value="TreeGrafter"/>
</dbReference>
<evidence type="ECO:0000256" key="2">
    <source>
        <dbReference type="ARBA" id="ARBA00022679"/>
    </source>
</evidence>
<keyword evidence="2 8" id="KW-0808">Transferase</keyword>
<dbReference type="OrthoDB" id="9805698at2"/>
<feature type="domain" description="Poly A polymerase head" evidence="9">
    <location>
        <begin position="39"/>
        <end position="160"/>
    </location>
</feature>
<comment type="caution">
    <text evidence="11">The sequence shown here is derived from an EMBL/GenBank/DDBJ whole genome shotgun (WGS) entry which is preliminary data.</text>
</comment>
<name>A0A109BK68_HYPSL</name>
<dbReference type="AlphaFoldDB" id="A0A109BK68"/>
<evidence type="ECO:0000313" key="12">
    <source>
        <dbReference type="Proteomes" id="UP000059074"/>
    </source>
</evidence>
<dbReference type="InterPro" id="IPR002646">
    <property type="entry name" value="PolA_pol_head_dom"/>
</dbReference>
<evidence type="ECO:0000256" key="4">
    <source>
        <dbReference type="ARBA" id="ARBA00022695"/>
    </source>
</evidence>